<dbReference type="AlphaFoldDB" id="A0AAX3WRR0"/>
<accession>A0AAX3WRR0</accession>
<evidence type="ECO:0000313" key="3">
    <source>
        <dbReference type="Proteomes" id="UP001178322"/>
    </source>
</evidence>
<feature type="transmembrane region" description="Helical" evidence="1">
    <location>
        <begin position="104"/>
        <end position="128"/>
    </location>
</feature>
<keyword evidence="1" id="KW-1133">Transmembrane helix</keyword>
<keyword evidence="1" id="KW-0812">Transmembrane</keyword>
<dbReference type="EMBL" id="CP126101">
    <property type="protein sequence ID" value="WHY49904.1"/>
    <property type="molecule type" value="Genomic_DNA"/>
</dbReference>
<name>A0AAX3WRR0_9BACI</name>
<organism evidence="2 3">
    <name type="scientific">Lysinibacillus pakistanensis</name>
    <dbReference type="NCBI Taxonomy" id="759811"/>
    <lineage>
        <taxon>Bacteria</taxon>
        <taxon>Bacillati</taxon>
        <taxon>Bacillota</taxon>
        <taxon>Bacilli</taxon>
        <taxon>Bacillales</taxon>
        <taxon>Bacillaceae</taxon>
        <taxon>Lysinibacillus</taxon>
    </lineage>
</organism>
<dbReference type="RefSeq" id="WP_283868619.1">
    <property type="nucleotide sequence ID" value="NZ_CP126101.1"/>
</dbReference>
<feature type="transmembrane region" description="Helical" evidence="1">
    <location>
        <begin position="17"/>
        <end position="37"/>
    </location>
</feature>
<feature type="transmembrane region" description="Helical" evidence="1">
    <location>
        <begin position="217"/>
        <end position="239"/>
    </location>
</feature>
<feature type="transmembrane region" description="Helical" evidence="1">
    <location>
        <begin position="57"/>
        <end position="76"/>
    </location>
</feature>
<evidence type="ECO:0000313" key="2">
    <source>
        <dbReference type="EMBL" id="WHY49904.1"/>
    </source>
</evidence>
<feature type="transmembrane region" description="Helical" evidence="1">
    <location>
        <begin position="168"/>
        <end position="192"/>
    </location>
</feature>
<dbReference type="Proteomes" id="UP001178322">
    <property type="component" value="Chromosome"/>
</dbReference>
<dbReference type="Pfam" id="PF12730">
    <property type="entry name" value="ABC2_membrane_4"/>
    <property type="match status" value="1"/>
</dbReference>
<reference evidence="2" key="1">
    <citation type="submission" date="2023-05" db="EMBL/GenBank/DDBJ databases">
        <title>Comparative genomics of Bacillaceae isolates and their secondary metabolite potential.</title>
        <authorList>
            <person name="Song L."/>
            <person name="Nielsen L.J."/>
            <person name="Mohite O."/>
            <person name="Xu X."/>
            <person name="Weber T."/>
            <person name="Kovacs A.T."/>
        </authorList>
    </citation>
    <scope>NUCLEOTIDE SEQUENCE</scope>
    <source>
        <strain evidence="2">LY1</strain>
    </source>
</reference>
<proteinExistence type="predicted"/>
<keyword evidence="1" id="KW-0472">Membrane</keyword>
<gene>
    <name evidence="2" type="ORF">QNH24_16390</name>
</gene>
<protein>
    <submittedName>
        <fullName evidence="2">ABC transporter permease</fullName>
    </submittedName>
</protein>
<sequence length="245" mass="27598">MLSLIQTEFLKLKRKKFIWFMFIPALLMPLVAVLYFKAGSQVDLTPIKFYRWTAFSYTTWLILPFVLGMLITMLVYQEVENNLLTQLWIVPVGKLRFIISKFCVMWLYSICFMLICASGSIVIGSVSGLIEITNTSVLNLILKCLEIGALLPFGMIPILALATTQKGYILPVSTTIVYVFFGFILLMGNMYLHPLSSVIGILMRNIEGVVMKDPVQIWKALLSIALWSGTSIALAINVLRKGKVL</sequence>
<evidence type="ECO:0000256" key="1">
    <source>
        <dbReference type="SAM" id="Phobius"/>
    </source>
</evidence>
<feature type="transmembrane region" description="Helical" evidence="1">
    <location>
        <begin position="140"/>
        <end position="161"/>
    </location>
</feature>